<evidence type="ECO:0000256" key="1">
    <source>
        <dbReference type="SAM" id="MobiDB-lite"/>
    </source>
</evidence>
<dbReference type="Proteomes" id="UP001165524">
    <property type="component" value="Unassembled WGS sequence"/>
</dbReference>
<evidence type="ECO:0000259" key="3">
    <source>
        <dbReference type="Pfam" id="PF03958"/>
    </source>
</evidence>
<dbReference type="Pfam" id="PF03958">
    <property type="entry name" value="Secretin_N"/>
    <property type="match status" value="1"/>
</dbReference>
<dbReference type="InterPro" id="IPR005644">
    <property type="entry name" value="NolW-like"/>
</dbReference>
<proteinExistence type="predicted"/>
<evidence type="ECO:0000313" key="5">
    <source>
        <dbReference type="Proteomes" id="UP001165524"/>
    </source>
</evidence>
<feature type="region of interest" description="Disordered" evidence="1">
    <location>
        <begin position="92"/>
        <end position="114"/>
    </location>
</feature>
<comment type="caution">
    <text evidence="4">The sequence shown here is derived from an EMBL/GenBank/DDBJ whole genome shotgun (WGS) entry which is preliminary data.</text>
</comment>
<reference evidence="4" key="1">
    <citation type="submission" date="2022-04" db="EMBL/GenBank/DDBJ databases">
        <title>Alcanivorax sp. CY1518 draft genome sequence.</title>
        <authorList>
            <person name="Zhao G."/>
            <person name="An M."/>
        </authorList>
    </citation>
    <scope>NUCLEOTIDE SEQUENCE</scope>
    <source>
        <strain evidence="4">CY1518</strain>
    </source>
</reference>
<protein>
    <recommendedName>
        <fullName evidence="3">NolW-like domain-containing protein</fullName>
    </recommendedName>
</protein>
<feature type="region of interest" description="Disordered" evidence="1">
    <location>
        <begin position="222"/>
        <end position="244"/>
    </location>
</feature>
<sequence>MPLLRCLRRPMLALLLLCLAGAASAQLRTYVLDTLNGDSVAQVLRPLLPEGGTVVPYQGRLVVRTTPENYAEIVALLAEIDTPPRSLRISLRRSEDSQRQQSGIQSSGSVHYPGGLQGNVRIIGEHDSRSSNQHYSITTLDGHDAFIDRGSLIAITGGWLANTTLLPLLQGLEVTPRRQPDGDIRVQVRQRHDARQADGEISVQRTSTTLIVPPGQWRSLGYLGGDESQQQRTLGNHSDTRQQSSIPIQIRVDVLD</sequence>
<feature type="compositionally biased region" description="Low complexity" evidence="1">
    <location>
        <begin position="99"/>
        <end position="109"/>
    </location>
</feature>
<gene>
    <name evidence="4" type="ORF">MU846_00970</name>
</gene>
<feature type="signal peptide" evidence="2">
    <location>
        <begin position="1"/>
        <end position="25"/>
    </location>
</feature>
<organism evidence="4 5">
    <name type="scientific">Alcanivorax quisquiliarum</name>
    <dbReference type="NCBI Taxonomy" id="2933565"/>
    <lineage>
        <taxon>Bacteria</taxon>
        <taxon>Pseudomonadati</taxon>
        <taxon>Pseudomonadota</taxon>
        <taxon>Gammaproteobacteria</taxon>
        <taxon>Oceanospirillales</taxon>
        <taxon>Alcanivoracaceae</taxon>
        <taxon>Alcanivorax</taxon>
    </lineage>
</organism>
<evidence type="ECO:0000256" key="2">
    <source>
        <dbReference type="SAM" id="SignalP"/>
    </source>
</evidence>
<keyword evidence="5" id="KW-1185">Reference proteome</keyword>
<name>A0ABT0E3K8_9GAMM</name>
<feature type="compositionally biased region" description="Polar residues" evidence="1">
    <location>
        <begin position="227"/>
        <end position="244"/>
    </location>
</feature>
<keyword evidence="2" id="KW-0732">Signal</keyword>
<dbReference type="EMBL" id="JALKII010000001">
    <property type="protein sequence ID" value="MCK0536279.1"/>
    <property type="molecule type" value="Genomic_DNA"/>
</dbReference>
<evidence type="ECO:0000313" key="4">
    <source>
        <dbReference type="EMBL" id="MCK0536279.1"/>
    </source>
</evidence>
<accession>A0ABT0E3K8</accession>
<dbReference type="RefSeq" id="WP_246947352.1">
    <property type="nucleotide sequence ID" value="NZ_JALKII010000001.1"/>
</dbReference>
<feature type="domain" description="NolW-like" evidence="3">
    <location>
        <begin position="28"/>
        <end position="85"/>
    </location>
</feature>
<feature type="chain" id="PRO_5045286975" description="NolW-like domain-containing protein" evidence="2">
    <location>
        <begin position="26"/>
        <end position="256"/>
    </location>
</feature>